<dbReference type="GO" id="GO:0016787">
    <property type="term" value="F:hydrolase activity"/>
    <property type="evidence" value="ECO:0007669"/>
    <property type="project" value="UniProtKB-KW"/>
</dbReference>
<sequence>MIDKFIKWLARILGVSLEPPFEIVDNLDVFVKDKLNSMLDGAKSFDIATGYFQISGWQAFADSVDAILKNGGKVRLLIGNVSREYLLPQTARFLLHLIKNPQIEARTIKPRLLHAKVFMAKTDDKLRLLFGSSNVTFGGIEANIELNTYEILDLDSKKAKSFIEWYEKLWQSAVPIDEELELEITLAGQKEAPIPITIEDPNKALFLSLLIKDLARVDLRDIGNFAPLKFQYVDAVAGVNRFFFQPGGKRGLMLAHEVGLGKTIISGMVLKHLIYHKHIKNALIVAPLSIIRQWMEDLRSKFDIQPVEITSRRLKGFVPEDFKVYIISYDLLRERIEDFHKNWNLIIVDESHFIRNSQTLRFKAVKELKSKFFLLLTATPMHNKIEDIATQLFLFVPEEIISKATKREISKVDRTKLFKTFIKRRFQKKELSEIIPERNVLPPEVITLSEKEKEIYEKLREFLSKNSQYYQIISRSIEHIAPFVKQRYLEEFISSKGAAIFALQNLKERINDAITRGFIEYNSGMLKKETEGLVADEIRSFIEDELEAQSTIETKRDEEGNLIVRLSIDEKIKEGLKSDIKFLDEIIKEIEIMDEFTKVKRIIKLIREIKPSKDKKIVVFVGFIKTGEKLVEILKNEGIKSGFFHGELEEAQRGKLIEKLWSKDEERIDVLVSTDAAYVGLNLQIADTIIHHDLSWNPMVVEQRVGRIHRIGQKREITSFSFLCKDTIDKRKHEILTGKLEEISTHLGMSYSVVLSEVAISSEIEKLMAQFELKEIDEEMLKDGLKKHITERKEIFELLEELPSEEAGILQIGFTNDLIENIENIIGEILKLGRKTFDFKFQPIMENQDFIVLDYEKNGKRIEELSTLKEKALLTIKPEEVQVWKESYKFDNLNPTYLGPFHPVVRKTTDLLIEQNFGKFWKKKITNGKETVSIYLLVPIKIKNPSAEIDTSIEILTPILYEIDRKEIEINAVKAYELACCGGKIECLNEKDTEILEKAKEELSRRMNTIKDKIRADIEKVRIEIEELALQRQRLEIKRKIEEKTKKLESLNREINRKRNSGLRYEKEMQEAKKLEEELEDLLKKLERVPESSLLIEFEEPQIAGGCIYIS</sequence>
<accession>A0A7C3Z213</accession>
<keyword evidence="1" id="KW-0378">Hydrolase</keyword>
<dbReference type="SMART" id="SM00490">
    <property type="entry name" value="HELICc"/>
    <property type="match status" value="1"/>
</dbReference>
<dbReference type="PANTHER" id="PTHR45766:SF6">
    <property type="entry name" value="SWI_SNF-RELATED MATRIX-ASSOCIATED ACTIN-DEPENDENT REGULATOR OF CHROMATIN SUBFAMILY A-LIKE PROTEIN 1"/>
    <property type="match status" value="1"/>
</dbReference>
<evidence type="ECO:0000313" key="5">
    <source>
        <dbReference type="EMBL" id="HGE99380.1"/>
    </source>
</evidence>
<reference evidence="5" key="1">
    <citation type="journal article" date="2020" name="mSystems">
        <title>Genome- and Community-Level Interaction Insights into Carbon Utilization and Element Cycling Functions of Hydrothermarchaeota in Hydrothermal Sediment.</title>
        <authorList>
            <person name="Zhou Z."/>
            <person name="Liu Y."/>
            <person name="Xu W."/>
            <person name="Pan J."/>
            <person name="Luo Z.H."/>
            <person name="Li M."/>
        </authorList>
    </citation>
    <scope>NUCLEOTIDE SEQUENCE [LARGE SCALE GENOMIC DNA]</scope>
    <source>
        <strain evidence="5">SpSt-906</strain>
    </source>
</reference>
<evidence type="ECO:0008006" key="6">
    <source>
        <dbReference type="Google" id="ProtNLM"/>
    </source>
</evidence>
<feature type="coiled-coil region" evidence="2">
    <location>
        <begin position="993"/>
        <end position="1092"/>
    </location>
</feature>
<dbReference type="PROSITE" id="PS51192">
    <property type="entry name" value="HELICASE_ATP_BIND_1"/>
    <property type="match status" value="1"/>
</dbReference>
<dbReference type="Gene3D" id="3.30.870.10">
    <property type="entry name" value="Endonuclease Chain A"/>
    <property type="match status" value="1"/>
</dbReference>
<dbReference type="InterPro" id="IPR027417">
    <property type="entry name" value="P-loop_NTPase"/>
</dbReference>
<feature type="domain" description="Helicase C-terminal" evidence="4">
    <location>
        <begin position="601"/>
        <end position="761"/>
    </location>
</feature>
<dbReference type="InterPro" id="IPR014001">
    <property type="entry name" value="Helicase_ATP-bd"/>
</dbReference>
<dbReference type="PROSITE" id="PS51194">
    <property type="entry name" value="HELICASE_CTER"/>
    <property type="match status" value="1"/>
</dbReference>
<dbReference type="InterPro" id="IPR049730">
    <property type="entry name" value="SNF2/RAD54-like_C"/>
</dbReference>
<dbReference type="InterPro" id="IPR025202">
    <property type="entry name" value="PLD-like_dom"/>
</dbReference>
<dbReference type="Pfam" id="PF00176">
    <property type="entry name" value="SNF2-rel_dom"/>
    <property type="match status" value="1"/>
</dbReference>
<evidence type="ECO:0000259" key="4">
    <source>
        <dbReference type="PROSITE" id="PS51194"/>
    </source>
</evidence>
<dbReference type="AlphaFoldDB" id="A0A7C3Z213"/>
<evidence type="ECO:0000259" key="3">
    <source>
        <dbReference type="PROSITE" id="PS51192"/>
    </source>
</evidence>
<dbReference type="EMBL" id="DTMQ01000032">
    <property type="protein sequence ID" value="HGE99380.1"/>
    <property type="molecule type" value="Genomic_DNA"/>
</dbReference>
<dbReference type="GO" id="GO:0005524">
    <property type="term" value="F:ATP binding"/>
    <property type="evidence" value="ECO:0007669"/>
    <property type="project" value="InterPro"/>
</dbReference>
<dbReference type="InterPro" id="IPR001650">
    <property type="entry name" value="Helicase_C-like"/>
</dbReference>
<organism evidence="5">
    <name type="scientific">candidate division WOR-3 bacterium</name>
    <dbReference type="NCBI Taxonomy" id="2052148"/>
    <lineage>
        <taxon>Bacteria</taxon>
        <taxon>Bacteria division WOR-3</taxon>
    </lineage>
</organism>
<protein>
    <recommendedName>
        <fullName evidence="6">Helicase</fullName>
    </recommendedName>
</protein>
<dbReference type="Pfam" id="PF13091">
    <property type="entry name" value="PLDc_2"/>
    <property type="match status" value="1"/>
</dbReference>
<evidence type="ECO:0000256" key="1">
    <source>
        <dbReference type="ARBA" id="ARBA00022801"/>
    </source>
</evidence>
<comment type="caution">
    <text evidence="5">The sequence shown here is derived from an EMBL/GenBank/DDBJ whole genome shotgun (WGS) entry which is preliminary data.</text>
</comment>
<feature type="domain" description="Helicase ATP-binding" evidence="3">
    <location>
        <begin position="243"/>
        <end position="398"/>
    </location>
</feature>
<keyword evidence="2" id="KW-0175">Coiled coil</keyword>
<dbReference type="InterPro" id="IPR000330">
    <property type="entry name" value="SNF2_N"/>
</dbReference>
<dbReference type="Pfam" id="PF00271">
    <property type="entry name" value="Helicase_C"/>
    <property type="match status" value="1"/>
</dbReference>
<dbReference type="InterPro" id="IPR038718">
    <property type="entry name" value="SNF2-like_sf"/>
</dbReference>
<dbReference type="CDD" id="cd18793">
    <property type="entry name" value="SF2_C_SNF"/>
    <property type="match status" value="1"/>
</dbReference>
<name>A0A7C3Z213_UNCW3</name>
<dbReference type="SUPFAM" id="SSF52540">
    <property type="entry name" value="P-loop containing nucleoside triphosphate hydrolases"/>
    <property type="match status" value="2"/>
</dbReference>
<dbReference type="Gene3D" id="3.40.50.10810">
    <property type="entry name" value="Tandem AAA-ATPase domain"/>
    <property type="match status" value="1"/>
</dbReference>
<dbReference type="Gene3D" id="3.40.50.300">
    <property type="entry name" value="P-loop containing nucleotide triphosphate hydrolases"/>
    <property type="match status" value="1"/>
</dbReference>
<gene>
    <name evidence="5" type="ORF">ENX07_04845</name>
</gene>
<proteinExistence type="predicted"/>
<dbReference type="SUPFAM" id="SSF56024">
    <property type="entry name" value="Phospholipase D/nuclease"/>
    <property type="match status" value="1"/>
</dbReference>
<dbReference type="SMART" id="SM00487">
    <property type="entry name" value="DEXDc"/>
    <property type="match status" value="1"/>
</dbReference>
<dbReference type="PANTHER" id="PTHR45766">
    <property type="entry name" value="DNA ANNEALING HELICASE AND ENDONUCLEASE ZRANB3 FAMILY MEMBER"/>
    <property type="match status" value="1"/>
</dbReference>
<evidence type="ECO:0000256" key="2">
    <source>
        <dbReference type="SAM" id="Coils"/>
    </source>
</evidence>